<dbReference type="Pfam" id="PF13628">
    <property type="entry name" value="DUF4142"/>
    <property type="match status" value="1"/>
</dbReference>
<name>A0A7W7YTY8_9HYPH</name>
<dbReference type="RefSeq" id="WP_184143084.1">
    <property type="nucleotide sequence ID" value="NZ_JACHIK010000004.1"/>
</dbReference>
<dbReference type="PANTHER" id="PTHR38593">
    <property type="entry name" value="BLR2558 PROTEIN"/>
    <property type="match status" value="1"/>
</dbReference>
<dbReference type="PANTHER" id="PTHR38593:SF1">
    <property type="entry name" value="BLR2558 PROTEIN"/>
    <property type="match status" value="1"/>
</dbReference>
<dbReference type="Proteomes" id="UP000535406">
    <property type="component" value="Unassembled WGS sequence"/>
</dbReference>
<dbReference type="InterPro" id="IPR025419">
    <property type="entry name" value="DUF4142"/>
</dbReference>
<evidence type="ECO:0000256" key="1">
    <source>
        <dbReference type="SAM" id="SignalP"/>
    </source>
</evidence>
<keyword evidence="1" id="KW-0732">Signal</keyword>
<dbReference type="EMBL" id="JACHIK010000004">
    <property type="protein sequence ID" value="MBB5042340.1"/>
    <property type="molecule type" value="Genomic_DNA"/>
</dbReference>
<reference evidence="3 4" key="1">
    <citation type="submission" date="2020-08" db="EMBL/GenBank/DDBJ databases">
        <title>Genomic Encyclopedia of Type Strains, Phase IV (KMG-IV): sequencing the most valuable type-strain genomes for metagenomic binning, comparative biology and taxonomic classification.</title>
        <authorList>
            <person name="Goeker M."/>
        </authorList>
    </citation>
    <scope>NUCLEOTIDE SEQUENCE [LARGE SCALE GENOMIC DNA]</scope>
    <source>
        <strain evidence="3 4">DSM 21319</strain>
    </source>
</reference>
<sequence>MKKLSAALAMFMIPAAAFAQSAAETTGINSTLGIPPKTGDFVKEASMSDIFEIESSKLALQNGNAATKAFARQMIDDHQKTTSELKALLDSGKVQAKAATGMSDAQKASFDKLKDLSGKDFDEVYQDDQEDAHEDAVDLFKRYASEGDNPDLKAWAAKTVPALEHHLKMAEDLEGK</sequence>
<evidence type="ECO:0000259" key="2">
    <source>
        <dbReference type="Pfam" id="PF13628"/>
    </source>
</evidence>
<gene>
    <name evidence="3" type="ORF">HNQ66_001736</name>
</gene>
<feature type="domain" description="DUF4142" evidence="2">
    <location>
        <begin position="38"/>
        <end position="173"/>
    </location>
</feature>
<organism evidence="3 4">
    <name type="scientific">Shinella fusca</name>
    <dbReference type="NCBI Taxonomy" id="544480"/>
    <lineage>
        <taxon>Bacteria</taxon>
        <taxon>Pseudomonadati</taxon>
        <taxon>Pseudomonadota</taxon>
        <taxon>Alphaproteobacteria</taxon>
        <taxon>Hyphomicrobiales</taxon>
        <taxon>Rhizobiaceae</taxon>
        <taxon>Shinella</taxon>
    </lineage>
</organism>
<dbReference type="Gene3D" id="1.20.1260.10">
    <property type="match status" value="1"/>
</dbReference>
<dbReference type="AlphaFoldDB" id="A0A7W7YTY8"/>
<feature type="chain" id="PRO_5031214160" evidence="1">
    <location>
        <begin position="20"/>
        <end position="176"/>
    </location>
</feature>
<proteinExistence type="predicted"/>
<evidence type="ECO:0000313" key="3">
    <source>
        <dbReference type="EMBL" id="MBB5042340.1"/>
    </source>
</evidence>
<comment type="caution">
    <text evidence="3">The sequence shown here is derived from an EMBL/GenBank/DDBJ whole genome shotgun (WGS) entry which is preliminary data.</text>
</comment>
<dbReference type="InterPro" id="IPR012347">
    <property type="entry name" value="Ferritin-like"/>
</dbReference>
<evidence type="ECO:0000313" key="4">
    <source>
        <dbReference type="Proteomes" id="UP000535406"/>
    </source>
</evidence>
<keyword evidence="4" id="KW-1185">Reference proteome</keyword>
<feature type="signal peptide" evidence="1">
    <location>
        <begin position="1"/>
        <end position="19"/>
    </location>
</feature>
<protein>
    <submittedName>
        <fullName evidence="3">Putative membrane protein</fullName>
    </submittedName>
</protein>
<accession>A0A7W7YTY8</accession>